<reference evidence="2" key="1">
    <citation type="journal article" date="2014" name="Stand. Genomic Sci.">
        <title>Complete genome sequence of Burkholderia phymatum STM815(T), a broad host range and efficient nitrogen-fixing symbiont of Mimosa species.</title>
        <authorList>
            <person name="Moulin L."/>
            <person name="Klonowska A."/>
            <person name="Caroline B."/>
            <person name="Booth K."/>
            <person name="Vriezen J.A."/>
            <person name="Melkonian R."/>
            <person name="James E.K."/>
            <person name="Young J.P."/>
            <person name="Bena G."/>
            <person name="Hauser L."/>
            <person name="Land M."/>
            <person name="Kyrpides N."/>
            <person name="Bruce D."/>
            <person name="Chain P."/>
            <person name="Copeland A."/>
            <person name="Pitluck S."/>
            <person name="Woyke T."/>
            <person name="Lizotte-Waniewski M."/>
            <person name="Bristow J."/>
            <person name="Riley M."/>
        </authorList>
    </citation>
    <scope>NUCLEOTIDE SEQUENCE [LARGE SCALE GENOMIC DNA]</scope>
    <source>
        <strain evidence="2">DSM 17167 / CIP 108236 / LMG 21445 / STM815</strain>
    </source>
</reference>
<dbReference type="STRING" id="391038.Bphy_2406"/>
<proteinExistence type="predicted"/>
<dbReference type="EMBL" id="CP001043">
    <property type="protein sequence ID" value="ACC71581.1"/>
    <property type="molecule type" value="Genomic_DNA"/>
</dbReference>
<name>B2JFV6_PARP8</name>
<evidence type="ECO:0000313" key="1">
    <source>
        <dbReference type="EMBL" id="ACC71581.1"/>
    </source>
</evidence>
<gene>
    <name evidence="1" type="ordered locus">Bphy_2406</name>
</gene>
<organism evidence="1 2">
    <name type="scientific">Paraburkholderia phymatum (strain DSM 17167 / CIP 108236 / LMG 21445 / STM815)</name>
    <name type="common">Burkholderia phymatum</name>
    <dbReference type="NCBI Taxonomy" id="391038"/>
    <lineage>
        <taxon>Bacteria</taxon>
        <taxon>Pseudomonadati</taxon>
        <taxon>Pseudomonadota</taxon>
        <taxon>Betaproteobacteria</taxon>
        <taxon>Burkholderiales</taxon>
        <taxon>Burkholderiaceae</taxon>
        <taxon>Paraburkholderia</taxon>
    </lineage>
</organism>
<protein>
    <submittedName>
        <fullName evidence="1">Uncharacterized protein</fullName>
    </submittedName>
</protein>
<keyword evidence="2" id="KW-1185">Reference proteome</keyword>
<dbReference type="AlphaFoldDB" id="B2JFV6"/>
<dbReference type="KEGG" id="bph:Bphy_2406"/>
<evidence type="ECO:0000313" key="2">
    <source>
        <dbReference type="Proteomes" id="UP000001192"/>
    </source>
</evidence>
<dbReference type="Proteomes" id="UP000001192">
    <property type="component" value="Chromosome 1"/>
</dbReference>
<sequence>MLRFVVGEANSGSRTGRRQFQSYVAICRRLRVVRRTFANEASWIPPPHPSGMNVLFPTSNETSYRCPSADSVGIVCTSAAR</sequence>
<accession>B2JFV6</accession>
<dbReference type="HOGENOM" id="CLU_2567277_0_0_4"/>